<evidence type="ECO:0000256" key="1">
    <source>
        <dbReference type="ARBA" id="ARBA00022679"/>
    </source>
</evidence>
<evidence type="ECO:0000313" key="4">
    <source>
        <dbReference type="EMBL" id="MFH0252950.1"/>
    </source>
</evidence>
<dbReference type="RefSeq" id="WP_377168642.1">
    <property type="nucleotide sequence ID" value="NZ_JBHTJC010000001.1"/>
</dbReference>
<gene>
    <name evidence="4" type="ORF">ACGRVM_03540</name>
</gene>
<name>A0ABW7I457_9RHOB</name>
<evidence type="ECO:0000313" key="5">
    <source>
        <dbReference type="Proteomes" id="UP001607157"/>
    </source>
</evidence>
<dbReference type="InterPro" id="IPR016890">
    <property type="entry name" value="UCP028520"/>
</dbReference>
<dbReference type="PROSITE" id="PS51186">
    <property type="entry name" value="GNAT"/>
    <property type="match status" value="1"/>
</dbReference>
<dbReference type="PANTHER" id="PTHR43877">
    <property type="entry name" value="AMINOALKYLPHOSPHONATE N-ACETYLTRANSFERASE-RELATED-RELATED"/>
    <property type="match status" value="1"/>
</dbReference>
<dbReference type="InterPro" id="IPR000182">
    <property type="entry name" value="GNAT_dom"/>
</dbReference>
<feature type="domain" description="N-acetyltransferase" evidence="3">
    <location>
        <begin position="10"/>
        <end position="169"/>
    </location>
</feature>
<dbReference type="Proteomes" id="UP001607157">
    <property type="component" value="Unassembled WGS sequence"/>
</dbReference>
<evidence type="ECO:0000256" key="2">
    <source>
        <dbReference type="ARBA" id="ARBA00023315"/>
    </source>
</evidence>
<keyword evidence="5" id="KW-1185">Reference proteome</keyword>
<accession>A0ABW7I457</accession>
<dbReference type="CDD" id="cd04301">
    <property type="entry name" value="NAT_SF"/>
    <property type="match status" value="1"/>
</dbReference>
<evidence type="ECO:0000259" key="3">
    <source>
        <dbReference type="PROSITE" id="PS51186"/>
    </source>
</evidence>
<dbReference type="Gene3D" id="3.40.630.30">
    <property type="match status" value="1"/>
</dbReference>
<dbReference type="SUPFAM" id="SSF55729">
    <property type="entry name" value="Acyl-CoA N-acyltransferases (Nat)"/>
    <property type="match status" value="1"/>
</dbReference>
<organism evidence="4 5">
    <name type="scientific">Roseovarius aquimarinus</name>
    <dbReference type="NCBI Taxonomy" id="1229156"/>
    <lineage>
        <taxon>Bacteria</taxon>
        <taxon>Pseudomonadati</taxon>
        <taxon>Pseudomonadota</taxon>
        <taxon>Alphaproteobacteria</taxon>
        <taxon>Rhodobacterales</taxon>
        <taxon>Roseobacteraceae</taxon>
        <taxon>Roseovarius</taxon>
    </lineage>
</organism>
<dbReference type="InterPro" id="IPR016181">
    <property type="entry name" value="Acyl_CoA_acyltransferase"/>
</dbReference>
<dbReference type="PIRSF" id="PIRSF028520">
    <property type="entry name" value="UCP028520"/>
    <property type="match status" value="1"/>
</dbReference>
<dbReference type="GO" id="GO:0016746">
    <property type="term" value="F:acyltransferase activity"/>
    <property type="evidence" value="ECO:0007669"/>
    <property type="project" value="UniProtKB-KW"/>
</dbReference>
<proteinExistence type="predicted"/>
<dbReference type="EC" id="2.3.1.-" evidence="4"/>
<comment type="caution">
    <text evidence="4">The sequence shown here is derived from an EMBL/GenBank/DDBJ whole genome shotgun (WGS) entry which is preliminary data.</text>
</comment>
<dbReference type="EMBL" id="JBIHMM010000001">
    <property type="protein sequence ID" value="MFH0252950.1"/>
    <property type="molecule type" value="Genomic_DNA"/>
</dbReference>
<keyword evidence="2 4" id="KW-0012">Acyltransferase</keyword>
<sequence length="169" mass="18294">MAPRAEGDRITLREATGADAAAIVAMNAAVVDVTSEMDVSRLAHLLEICTHAIVAEKAGDAIGFVLAMEQGAPYENANFAWFSERLNNFVYIDRIVIAPEGRGAGLGRALYAHVETLARRNGRLVMAAEMDIDPPNTPSMKFHEAAGFVELGQRRYDSGKVVSMQIKGF</sequence>
<dbReference type="InterPro" id="IPR050832">
    <property type="entry name" value="Bact_Acetyltransf"/>
</dbReference>
<dbReference type="Pfam" id="PF00583">
    <property type="entry name" value="Acetyltransf_1"/>
    <property type="match status" value="1"/>
</dbReference>
<protein>
    <submittedName>
        <fullName evidence="4">GNAT family N-acetyltransferase</fullName>
        <ecNumber evidence="4">2.3.1.-</ecNumber>
    </submittedName>
</protein>
<keyword evidence="1 4" id="KW-0808">Transferase</keyword>
<dbReference type="PANTHER" id="PTHR43877:SF2">
    <property type="entry name" value="AMINOALKYLPHOSPHONATE N-ACETYLTRANSFERASE-RELATED"/>
    <property type="match status" value="1"/>
</dbReference>
<reference evidence="4 5" key="1">
    <citation type="submission" date="2024-10" db="EMBL/GenBank/DDBJ databases">
        <authorList>
            <person name="Yang X.-N."/>
        </authorList>
    </citation>
    <scope>NUCLEOTIDE SEQUENCE [LARGE SCALE GENOMIC DNA]</scope>
    <source>
        <strain evidence="4 5">CAU 1059</strain>
    </source>
</reference>